<organism evidence="9 10">
    <name type="scientific">Streptomyces caeni</name>
    <dbReference type="NCBI Taxonomy" id="2307231"/>
    <lineage>
        <taxon>Bacteria</taxon>
        <taxon>Bacillati</taxon>
        <taxon>Actinomycetota</taxon>
        <taxon>Actinomycetes</taxon>
        <taxon>Kitasatosporales</taxon>
        <taxon>Streptomycetaceae</taxon>
        <taxon>Streptomyces</taxon>
    </lineage>
</organism>
<dbReference type="InterPro" id="IPR039428">
    <property type="entry name" value="NUOK/Mnh_C1-like"/>
</dbReference>
<feature type="transmembrane region" description="Helical" evidence="8">
    <location>
        <begin position="67"/>
        <end position="87"/>
    </location>
</feature>
<comment type="similarity">
    <text evidence="2">Belongs to the CPA3 antiporters (TC 2.A.63) subunit C family.</text>
</comment>
<keyword evidence="6 8" id="KW-0472">Membrane</keyword>
<name>A0ABW4IZQ9_9ACTN</name>
<comment type="subcellular location">
    <subcellularLocation>
        <location evidence="1">Cell membrane</location>
        <topology evidence="1">Multi-pass membrane protein</topology>
    </subcellularLocation>
</comment>
<gene>
    <name evidence="9" type="ORF">ACFSL4_26880</name>
</gene>
<dbReference type="Gene3D" id="1.10.287.3510">
    <property type="match status" value="1"/>
</dbReference>
<dbReference type="Pfam" id="PF00420">
    <property type="entry name" value="Oxidored_q2"/>
    <property type="match status" value="1"/>
</dbReference>
<evidence type="ECO:0000256" key="3">
    <source>
        <dbReference type="ARBA" id="ARBA00022475"/>
    </source>
</evidence>
<dbReference type="PANTHER" id="PTHR34583:SF2">
    <property type="entry name" value="ANTIPORTER SUBUNIT MNHC2-RELATED"/>
    <property type="match status" value="1"/>
</dbReference>
<evidence type="ECO:0000256" key="6">
    <source>
        <dbReference type="ARBA" id="ARBA00023136"/>
    </source>
</evidence>
<evidence type="ECO:0000256" key="1">
    <source>
        <dbReference type="ARBA" id="ARBA00004651"/>
    </source>
</evidence>
<evidence type="ECO:0000256" key="5">
    <source>
        <dbReference type="ARBA" id="ARBA00022989"/>
    </source>
</evidence>
<feature type="transmembrane region" description="Helical" evidence="8">
    <location>
        <begin position="30"/>
        <end position="47"/>
    </location>
</feature>
<evidence type="ECO:0000256" key="8">
    <source>
        <dbReference type="SAM" id="Phobius"/>
    </source>
</evidence>
<reference evidence="10" key="1">
    <citation type="journal article" date="2019" name="Int. J. Syst. Evol. Microbiol.">
        <title>The Global Catalogue of Microorganisms (GCM) 10K type strain sequencing project: providing services to taxonomists for standard genome sequencing and annotation.</title>
        <authorList>
            <consortium name="The Broad Institute Genomics Platform"/>
            <consortium name="The Broad Institute Genome Sequencing Center for Infectious Disease"/>
            <person name="Wu L."/>
            <person name="Ma J."/>
        </authorList>
    </citation>
    <scope>NUCLEOTIDE SEQUENCE [LARGE SCALE GENOMIC DNA]</scope>
    <source>
        <strain evidence="10">CGMCC 1.12470</strain>
    </source>
</reference>
<evidence type="ECO:0000256" key="7">
    <source>
        <dbReference type="SAM" id="MobiDB-lite"/>
    </source>
</evidence>
<keyword evidence="4 8" id="KW-0812">Transmembrane</keyword>
<proteinExistence type="inferred from homology"/>
<keyword evidence="3" id="KW-1003">Cell membrane</keyword>
<comment type="caution">
    <text evidence="9">The sequence shown here is derived from an EMBL/GenBank/DDBJ whole genome shotgun (WGS) entry which is preliminary data.</text>
</comment>
<dbReference type="InterPro" id="IPR050601">
    <property type="entry name" value="CPA3_antiporter_subunitC"/>
</dbReference>
<keyword evidence="10" id="KW-1185">Reference proteome</keyword>
<dbReference type="EMBL" id="JBHUDX010000083">
    <property type="protein sequence ID" value="MFD1661723.1"/>
    <property type="molecule type" value="Genomic_DNA"/>
</dbReference>
<accession>A0ABW4IZQ9</accession>
<evidence type="ECO:0000256" key="2">
    <source>
        <dbReference type="ARBA" id="ARBA00010388"/>
    </source>
</evidence>
<evidence type="ECO:0000313" key="10">
    <source>
        <dbReference type="Proteomes" id="UP001597261"/>
    </source>
</evidence>
<feature type="transmembrane region" description="Helical" evidence="8">
    <location>
        <begin position="6"/>
        <end position="23"/>
    </location>
</feature>
<evidence type="ECO:0000313" key="9">
    <source>
        <dbReference type="EMBL" id="MFD1661723.1"/>
    </source>
</evidence>
<evidence type="ECO:0000256" key="4">
    <source>
        <dbReference type="ARBA" id="ARBA00022692"/>
    </source>
</evidence>
<protein>
    <submittedName>
        <fullName evidence="9">Sodium:proton antiporter</fullName>
    </submittedName>
</protein>
<dbReference type="RefSeq" id="WP_381088076.1">
    <property type="nucleotide sequence ID" value="NZ_JBHUDX010000083.1"/>
</dbReference>
<feature type="region of interest" description="Disordered" evidence="7">
    <location>
        <begin position="92"/>
        <end position="112"/>
    </location>
</feature>
<keyword evidence="5 8" id="KW-1133">Transmembrane helix</keyword>
<dbReference type="PANTHER" id="PTHR34583">
    <property type="entry name" value="ANTIPORTER SUBUNIT MNHC2-RELATED"/>
    <property type="match status" value="1"/>
</dbReference>
<sequence>MTAAIAVGVLTAGGVFLILRPGLIRITMGFVLLGHAANILLLASGGLNRRQAPLVGTGNPDRMADPLPQAFVLTALVITFGITVYLLGLARAQQRESDPEQGSCGAPTERGR</sequence>
<dbReference type="Proteomes" id="UP001597261">
    <property type="component" value="Unassembled WGS sequence"/>
</dbReference>